<feature type="domain" description="Protein kinase" evidence="7">
    <location>
        <begin position="834"/>
        <end position="1113"/>
    </location>
</feature>
<keyword evidence="6" id="KW-0812">Transmembrane</keyword>
<evidence type="ECO:0000313" key="9">
    <source>
        <dbReference type="Proteomes" id="UP001489004"/>
    </source>
</evidence>
<keyword evidence="3" id="KW-0418">Kinase</keyword>
<comment type="caution">
    <text evidence="8">The sequence shown here is derived from an EMBL/GenBank/DDBJ whole genome shotgun (WGS) entry which is preliminary data.</text>
</comment>
<dbReference type="Proteomes" id="UP001489004">
    <property type="component" value="Unassembled WGS sequence"/>
</dbReference>
<keyword evidence="6" id="KW-0472">Membrane</keyword>
<evidence type="ECO:0000256" key="6">
    <source>
        <dbReference type="SAM" id="Phobius"/>
    </source>
</evidence>
<dbReference type="AlphaFoldDB" id="A0AAW1PPY1"/>
<feature type="compositionally biased region" description="Basic and acidic residues" evidence="5">
    <location>
        <begin position="583"/>
        <end position="596"/>
    </location>
</feature>
<feature type="region of interest" description="Disordered" evidence="5">
    <location>
        <begin position="669"/>
        <end position="690"/>
    </location>
</feature>
<dbReference type="InterPro" id="IPR008271">
    <property type="entry name" value="Ser/Thr_kinase_AS"/>
</dbReference>
<evidence type="ECO:0000313" key="8">
    <source>
        <dbReference type="EMBL" id="KAK9811689.1"/>
    </source>
</evidence>
<feature type="region of interest" description="Disordered" evidence="5">
    <location>
        <begin position="729"/>
        <end position="819"/>
    </location>
</feature>
<gene>
    <name evidence="8" type="ORF">WJX72_008422</name>
</gene>
<evidence type="ECO:0000259" key="7">
    <source>
        <dbReference type="PROSITE" id="PS50011"/>
    </source>
</evidence>
<evidence type="ECO:0000256" key="4">
    <source>
        <dbReference type="ARBA" id="ARBA00022840"/>
    </source>
</evidence>
<dbReference type="PROSITE" id="PS50011">
    <property type="entry name" value="PROTEIN_KINASE_DOM"/>
    <property type="match status" value="1"/>
</dbReference>
<feature type="compositionally biased region" description="Polar residues" evidence="5">
    <location>
        <begin position="1"/>
        <end position="12"/>
    </location>
</feature>
<dbReference type="SMART" id="SM00220">
    <property type="entry name" value="S_TKc"/>
    <property type="match status" value="1"/>
</dbReference>
<sequence length="1127" mass="123480">MDVESAVSQKPSENGVDPNQLPAKAQEKRHTFLSMENELKRLTSLRKIIVNPQFWENLPATSKCFLLLSCVDAMVVVAFSIQQLVVGGELLHITLAMLVTGLFFLLFVWDAIVHENAFELLASMVLGLLVVGRVLYFVIAKHPSTGAIVVAVIAMALMLATLGLAYITWSQFGWRTYSKLACDMRVKNADERRKVYILVNIFTTLLKLDMQFLIILFMVGINVAVVPNAPNNQALIILNSVGFFLLSLWNLASYFAVKYELTSAALVLQVLMPLSYAMPIGDIWLVFDKKRRTVANAQESLVISAVLFMITRTAIWVYIRRVMKQFAKLKTGETAEVEANQSKQASQMVHPDLAPLMRGAWLGKPSRRAKDKKRFFQLSSDGSTLRWAWNKYILLYYVEEVSNNDDDLEITLKMGVEPDLRLKFFDHLTYKAWRRGLTLLLTLLLTPGDFGPDGAEGGVPHPSAPAVVRQLLDENDNRDLHLTPQRLLKKLGIRRLLKKLGIRVTKRRSTQDPENQAFKKAAERAKRAVLAERAGEEGSPTSSCNSGEASGSSPVGNGLVRGQSLPPLPKVQRPSLTLQQIKDSFKKGGEADDLERLPLTPDASPSDGTRLKRGATMPARFKSLVDSCLSPRAKRPKLQSEGSESHASPLPSFPDPDVERVQVVIHGGMTAGLQNRSKGQKPRTKTSSQEAHDLEHLDVVAPLPNQTISFSAAEGATAAADKVQVAVHGGQNGASPDLRYDAESRSSGETSGLGFRRDQSGGSYTGILGGGESSGDSNTVGLGYAGGTSSGSGGWNASTSGSEDWGLTSRTTGSSGMGPLTLQVSVEMIEYSELRMGKFLGKGSEGVVYAAWYLETPVAVKETSQIKELEMHLHASSHDNVVALRGLCHNKETLYIVMEYCPRGTLDLMLHHTAQNKRWDPVKVVPVVRSIARGMLHLHTRRPPILHRDLKPGNIFVGLGMVMKVGDFGMSRHVSAKAGQSRPTLERSLTQGTIGTAAYCAPELMNVDGSPVAGADSNPARVLKADVYSFGVTLWEILERKRPYDGLDGFQIQAQWYSGNSMELPPVSMPEGLKAEQRKIMATLSQLVTRCTAYDPDRRPTFKEILNELRPLGLPPSGGANTSDSDM</sequence>
<evidence type="ECO:0000256" key="3">
    <source>
        <dbReference type="ARBA" id="ARBA00022777"/>
    </source>
</evidence>
<feature type="transmembrane region" description="Helical" evidence="6">
    <location>
        <begin position="299"/>
        <end position="319"/>
    </location>
</feature>
<keyword evidence="6" id="KW-1133">Transmembrane helix</keyword>
<dbReference type="Gene3D" id="1.10.510.10">
    <property type="entry name" value="Transferase(Phosphotransferase) domain 1"/>
    <property type="match status" value="1"/>
</dbReference>
<keyword evidence="9" id="KW-1185">Reference proteome</keyword>
<organism evidence="8 9">
    <name type="scientific">[Myrmecia] bisecta</name>
    <dbReference type="NCBI Taxonomy" id="41462"/>
    <lineage>
        <taxon>Eukaryota</taxon>
        <taxon>Viridiplantae</taxon>
        <taxon>Chlorophyta</taxon>
        <taxon>core chlorophytes</taxon>
        <taxon>Trebouxiophyceae</taxon>
        <taxon>Trebouxiales</taxon>
        <taxon>Trebouxiaceae</taxon>
        <taxon>Myrmecia</taxon>
    </lineage>
</organism>
<feature type="compositionally biased region" description="Gly residues" evidence="5">
    <location>
        <begin position="763"/>
        <end position="773"/>
    </location>
</feature>
<proteinExistence type="predicted"/>
<feature type="transmembrane region" description="Helical" evidence="6">
    <location>
        <begin position="264"/>
        <end position="287"/>
    </location>
</feature>
<feature type="transmembrane region" description="Helical" evidence="6">
    <location>
        <begin position="233"/>
        <end position="252"/>
    </location>
</feature>
<dbReference type="InterPro" id="IPR051681">
    <property type="entry name" value="Ser/Thr_Kinases-Pseudokinases"/>
</dbReference>
<feature type="transmembrane region" description="Helical" evidence="6">
    <location>
        <begin position="145"/>
        <end position="169"/>
    </location>
</feature>
<feature type="transmembrane region" description="Helical" evidence="6">
    <location>
        <begin position="195"/>
        <end position="221"/>
    </location>
</feature>
<evidence type="ECO:0000256" key="2">
    <source>
        <dbReference type="ARBA" id="ARBA00022741"/>
    </source>
</evidence>
<feature type="region of interest" description="Disordered" evidence="5">
    <location>
        <begin position="1"/>
        <end position="23"/>
    </location>
</feature>
<keyword evidence="1" id="KW-0808">Transferase</keyword>
<feature type="compositionally biased region" description="Low complexity" evidence="5">
    <location>
        <begin position="542"/>
        <end position="553"/>
    </location>
</feature>
<feature type="region of interest" description="Disordered" evidence="5">
    <location>
        <begin position="506"/>
        <end position="656"/>
    </location>
</feature>
<evidence type="ECO:0000256" key="1">
    <source>
        <dbReference type="ARBA" id="ARBA00022679"/>
    </source>
</evidence>
<protein>
    <recommendedName>
        <fullName evidence="7">Protein kinase domain-containing protein</fullName>
    </recommendedName>
</protein>
<feature type="transmembrane region" description="Helical" evidence="6">
    <location>
        <begin position="120"/>
        <end position="139"/>
    </location>
</feature>
<dbReference type="Pfam" id="PF07714">
    <property type="entry name" value="PK_Tyr_Ser-Thr"/>
    <property type="match status" value="1"/>
</dbReference>
<name>A0AAW1PPY1_9CHLO</name>
<keyword evidence="4" id="KW-0067">ATP-binding</keyword>
<dbReference type="PANTHER" id="PTHR44329">
    <property type="entry name" value="SERINE/THREONINE-PROTEIN KINASE TNNI3K-RELATED"/>
    <property type="match status" value="1"/>
</dbReference>
<dbReference type="InterPro" id="IPR001245">
    <property type="entry name" value="Ser-Thr/Tyr_kinase_cat_dom"/>
</dbReference>
<dbReference type="PANTHER" id="PTHR44329:SF288">
    <property type="entry name" value="MITOGEN-ACTIVATED PROTEIN KINASE KINASE KINASE 20"/>
    <property type="match status" value="1"/>
</dbReference>
<dbReference type="EMBL" id="JALJOR010000009">
    <property type="protein sequence ID" value="KAK9811689.1"/>
    <property type="molecule type" value="Genomic_DNA"/>
</dbReference>
<dbReference type="InterPro" id="IPR011009">
    <property type="entry name" value="Kinase-like_dom_sf"/>
</dbReference>
<dbReference type="GO" id="GO:0005524">
    <property type="term" value="F:ATP binding"/>
    <property type="evidence" value="ECO:0007669"/>
    <property type="project" value="UniProtKB-KW"/>
</dbReference>
<dbReference type="PROSITE" id="PS00108">
    <property type="entry name" value="PROTEIN_KINASE_ST"/>
    <property type="match status" value="1"/>
</dbReference>
<feature type="compositionally biased region" description="Gly residues" evidence="5">
    <location>
        <begin position="783"/>
        <end position="794"/>
    </location>
</feature>
<dbReference type="InterPro" id="IPR000719">
    <property type="entry name" value="Prot_kinase_dom"/>
</dbReference>
<evidence type="ECO:0000256" key="5">
    <source>
        <dbReference type="SAM" id="MobiDB-lite"/>
    </source>
</evidence>
<dbReference type="GO" id="GO:0004674">
    <property type="term" value="F:protein serine/threonine kinase activity"/>
    <property type="evidence" value="ECO:0007669"/>
    <property type="project" value="TreeGrafter"/>
</dbReference>
<dbReference type="SUPFAM" id="SSF56112">
    <property type="entry name" value="Protein kinase-like (PK-like)"/>
    <property type="match status" value="1"/>
</dbReference>
<feature type="compositionally biased region" description="Basic and acidic residues" evidence="5">
    <location>
        <begin position="520"/>
        <end position="536"/>
    </location>
</feature>
<keyword evidence="2" id="KW-0547">Nucleotide-binding</keyword>
<reference evidence="8 9" key="1">
    <citation type="journal article" date="2024" name="Nat. Commun.">
        <title>Phylogenomics reveals the evolutionary origins of lichenization in chlorophyte algae.</title>
        <authorList>
            <person name="Puginier C."/>
            <person name="Libourel C."/>
            <person name="Otte J."/>
            <person name="Skaloud P."/>
            <person name="Haon M."/>
            <person name="Grisel S."/>
            <person name="Petersen M."/>
            <person name="Berrin J.G."/>
            <person name="Delaux P.M."/>
            <person name="Dal Grande F."/>
            <person name="Keller J."/>
        </authorList>
    </citation>
    <scope>NUCLEOTIDE SEQUENCE [LARGE SCALE GENOMIC DNA]</scope>
    <source>
        <strain evidence="8 9">SAG 2043</strain>
    </source>
</reference>
<feature type="transmembrane region" description="Helical" evidence="6">
    <location>
        <begin position="90"/>
        <end position="108"/>
    </location>
</feature>
<accession>A0AAW1PPY1</accession>